<dbReference type="PANTHER" id="PTHR41964">
    <property type="entry name" value="GLOBAL NITROGEN REGULATOR NRPR"/>
    <property type="match status" value="1"/>
</dbReference>
<dbReference type="InterPro" id="IPR002846">
    <property type="entry name" value="NRD"/>
</dbReference>
<dbReference type="Pfam" id="PF08461">
    <property type="entry name" value="WHD_RNase_R"/>
    <property type="match status" value="1"/>
</dbReference>
<evidence type="ECO:0000313" key="3">
    <source>
        <dbReference type="EMBL" id="RAO78534.1"/>
    </source>
</evidence>
<dbReference type="EMBL" id="QLOE01000012">
    <property type="protein sequence ID" value="RAO78534.1"/>
    <property type="molecule type" value="Genomic_DNA"/>
</dbReference>
<protein>
    <submittedName>
        <fullName evidence="3">DUF128 domain-containing protein</fullName>
    </submittedName>
</protein>
<feature type="domain" description="Ribonuclease R winged-helix" evidence="2">
    <location>
        <begin position="10"/>
        <end position="75"/>
    </location>
</feature>
<gene>
    <name evidence="3" type="ORF">DPC56_07650</name>
</gene>
<name>A0A328PGK5_9EURY</name>
<keyword evidence="4" id="KW-1185">Reference proteome</keyword>
<dbReference type="InterPro" id="IPR036390">
    <property type="entry name" value="WH_DNA-bd_sf"/>
</dbReference>
<dbReference type="Pfam" id="PF01995">
    <property type="entry name" value="NRD1_2"/>
    <property type="match status" value="2"/>
</dbReference>
<evidence type="ECO:0000313" key="4">
    <source>
        <dbReference type="Proteomes" id="UP000249782"/>
    </source>
</evidence>
<dbReference type="PANTHER" id="PTHR41964:SF1">
    <property type="entry name" value="GLOBAL NITROGEN REGULATOR NRPR"/>
    <property type="match status" value="1"/>
</dbReference>
<evidence type="ECO:0000259" key="1">
    <source>
        <dbReference type="Pfam" id="PF01995"/>
    </source>
</evidence>
<proteinExistence type="predicted"/>
<dbReference type="Gene3D" id="3.30.70.1360">
    <property type="entry name" value="mj0159-like"/>
    <property type="match status" value="4"/>
</dbReference>
<sequence length="565" mass="63280">MSRETDKKMMEILRILSEHEEILGAKAIAKELKKKGYNLGERAVRYHMRILDEKGFTKRIGYSGRKITKKGLKEIEKGLVYDQVDFIFSKFEEMIHNTSFNPNTGKGKVVVNTSTIPPGAFPIIKKAFKEGLCVSPHARLEKIDGNYKIMTVCGTTIDGLLLKEGIPIIPTFAGLVEIKDHTPRRFTELIAYKKTSMMPLEAFTAREMTSVLNVIKHGEGMIPANFRLVPETGRKKALRILYKLQKMNIGGVLKIGEAGENILGIPVDDGMVGIAIIGGITPLCAAQEAGYNISIKMAETLLEFNKLDLVTRPRKLLKKPKKPSKEKIKILLTKAWNLIQKVDFDPDTIRGKVITNISILKKEDLDRALTIIRRVCEEKPEYLTSPYFRIMELEGDKVGIATICSLTVDGVLINSGIMSTPTYSGLLEIKDGMRRFVELTAYSGSSVEPHEIYISKGMTKVYDPHSESDRILASLREIPYIAREKTLKVTEKLKEAGFNIFKVGKTNEILYNAKVGRYKVGIVTPGGLNPIAAIKENGVDVKVKAIESLMDIDNFFTIKEDREIR</sequence>
<evidence type="ECO:0000259" key="2">
    <source>
        <dbReference type="Pfam" id="PF08461"/>
    </source>
</evidence>
<dbReference type="AlphaFoldDB" id="A0A328PGK5"/>
<reference evidence="3 4" key="1">
    <citation type="submission" date="2018-06" db="EMBL/GenBank/DDBJ databases">
        <title>Draft genome sequence of hyperthermophilic methanogen Methanothermobacter tenebrarum sp. MCM-B 1447.</title>
        <authorList>
            <person name="Pore S.D."/>
            <person name="Dagar S."/>
            <person name="Dhakephalkar P.K."/>
        </authorList>
    </citation>
    <scope>NUCLEOTIDE SEQUENCE [LARGE SCALE GENOMIC DNA]</scope>
    <source>
        <strain evidence="3 4">MCM B 1447</strain>
    </source>
</reference>
<feature type="domain" description="NrpR regulatory" evidence="1">
    <location>
        <begin position="328"/>
        <end position="555"/>
    </location>
</feature>
<dbReference type="SUPFAM" id="SSF46785">
    <property type="entry name" value="Winged helix' DNA-binding domain"/>
    <property type="match status" value="1"/>
</dbReference>
<feature type="domain" description="NrpR regulatory" evidence="1">
    <location>
        <begin position="84"/>
        <end position="307"/>
    </location>
</feature>
<comment type="caution">
    <text evidence="3">The sequence shown here is derived from an EMBL/GenBank/DDBJ whole genome shotgun (WGS) entry which is preliminary data.</text>
</comment>
<organism evidence="3 4">
    <name type="scientific">Methanothermobacter tenebrarum</name>
    <dbReference type="NCBI Taxonomy" id="680118"/>
    <lineage>
        <taxon>Archaea</taxon>
        <taxon>Methanobacteriati</taxon>
        <taxon>Methanobacteriota</taxon>
        <taxon>Methanomada group</taxon>
        <taxon>Methanobacteria</taxon>
        <taxon>Methanobacteriales</taxon>
        <taxon>Methanobacteriaceae</taxon>
        <taxon>Methanothermobacter</taxon>
    </lineage>
</organism>
<dbReference type="Proteomes" id="UP000249782">
    <property type="component" value="Unassembled WGS sequence"/>
</dbReference>
<accession>A0A328PGK5</accession>
<dbReference type="InterPro" id="IPR013668">
    <property type="entry name" value="RNase_R_HTH_12"/>
</dbReference>
<dbReference type="InterPro" id="IPR036984">
    <property type="entry name" value="NrpR_dom_sf"/>
</dbReference>
<dbReference type="InterPro" id="IPR038982">
    <property type="entry name" value="NrpR"/>
</dbReference>